<dbReference type="PROSITE" id="PS51462">
    <property type="entry name" value="NUDIX"/>
    <property type="match status" value="1"/>
</dbReference>
<dbReference type="CDD" id="cd03424">
    <property type="entry name" value="NUDIX_ADPRase_Nudt5_UGPPase_Nudt14"/>
    <property type="match status" value="1"/>
</dbReference>
<organism evidence="7 8">
    <name type="scientific">Kutzneria kofuensis</name>
    <dbReference type="NCBI Taxonomy" id="103725"/>
    <lineage>
        <taxon>Bacteria</taxon>
        <taxon>Bacillati</taxon>
        <taxon>Actinomycetota</taxon>
        <taxon>Actinomycetes</taxon>
        <taxon>Pseudonocardiales</taxon>
        <taxon>Pseudonocardiaceae</taxon>
        <taxon>Kutzneria</taxon>
    </lineage>
</organism>
<dbReference type="InterPro" id="IPR000086">
    <property type="entry name" value="NUDIX_hydrolase_dom"/>
</dbReference>
<sequence>MPTSSDQPKTTPTTASVPPKHTTPDHGEDATLWTIHEERLVDDTRKLRLSVASVELPDGVKFEQWVLRMPKAAMTVVLNDAGDHVLMIWRHRWIMNQWTYELPGGYVDPAEDTEQAAAREVEEETGWRPRSITYLSRFQPLTGSADFENLLYISEGAEDTGASADINEAARVEWVPLAEVPRLIADNKIIGAAAQVALWQVLATRVSR</sequence>
<evidence type="ECO:0000256" key="3">
    <source>
        <dbReference type="ARBA" id="ARBA00022801"/>
    </source>
</evidence>
<evidence type="ECO:0000256" key="5">
    <source>
        <dbReference type="SAM" id="MobiDB-lite"/>
    </source>
</evidence>
<dbReference type="PROSITE" id="PS00893">
    <property type="entry name" value="NUDIX_BOX"/>
    <property type="match status" value="1"/>
</dbReference>
<feature type="compositionally biased region" description="Polar residues" evidence="5">
    <location>
        <begin position="1"/>
        <end position="16"/>
    </location>
</feature>
<dbReference type="Gene3D" id="3.90.79.10">
    <property type="entry name" value="Nucleoside Triphosphate Pyrophosphohydrolase"/>
    <property type="match status" value="1"/>
</dbReference>
<dbReference type="Proteomes" id="UP000585638">
    <property type="component" value="Unassembled WGS sequence"/>
</dbReference>
<name>A0A7W9KDR5_9PSEU</name>
<dbReference type="PRINTS" id="PR00502">
    <property type="entry name" value="NUDIXFAMILY"/>
</dbReference>
<dbReference type="SUPFAM" id="SSF55811">
    <property type="entry name" value="Nudix"/>
    <property type="match status" value="1"/>
</dbReference>
<gene>
    <name evidence="7" type="ORF">BJ998_001818</name>
</gene>
<evidence type="ECO:0000259" key="6">
    <source>
        <dbReference type="PROSITE" id="PS51462"/>
    </source>
</evidence>
<keyword evidence="8" id="KW-1185">Reference proteome</keyword>
<dbReference type="Pfam" id="PF00293">
    <property type="entry name" value="NUDIX"/>
    <property type="match status" value="1"/>
</dbReference>
<evidence type="ECO:0000256" key="2">
    <source>
        <dbReference type="ARBA" id="ARBA00005582"/>
    </source>
</evidence>
<dbReference type="PANTHER" id="PTHR43046">
    <property type="entry name" value="GDP-MANNOSE MANNOSYL HYDROLASE"/>
    <property type="match status" value="1"/>
</dbReference>
<dbReference type="InterPro" id="IPR020084">
    <property type="entry name" value="NUDIX_hydrolase_CS"/>
</dbReference>
<evidence type="ECO:0000313" key="7">
    <source>
        <dbReference type="EMBL" id="MBB5890622.1"/>
    </source>
</evidence>
<evidence type="ECO:0000256" key="1">
    <source>
        <dbReference type="ARBA" id="ARBA00001946"/>
    </source>
</evidence>
<keyword evidence="3 4" id="KW-0378">Hydrolase</keyword>
<protein>
    <submittedName>
        <fullName evidence="7">8-oxo-dGTP pyrophosphatase MutT (NUDIX family)</fullName>
    </submittedName>
</protein>
<evidence type="ECO:0000313" key="8">
    <source>
        <dbReference type="Proteomes" id="UP000585638"/>
    </source>
</evidence>
<evidence type="ECO:0000256" key="4">
    <source>
        <dbReference type="RuleBase" id="RU003476"/>
    </source>
</evidence>
<dbReference type="RefSeq" id="WP_184860194.1">
    <property type="nucleotide sequence ID" value="NZ_BAAAWY010000042.1"/>
</dbReference>
<dbReference type="GO" id="GO:0016787">
    <property type="term" value="F:hydrolase activity"/>
    <property type="evidence" value="ECO:0007669"/>
    <property type="project" value="UniProtKB-KW"/>
</dbReference>
<dbReference type="InterPro" id="IPR020476">
    <property type="entry name" value="Nudix_hydrolase"/>
</dbReference>
<proteinExistence type="inferred from homology"/>
<reference evidence="7 8" key="1">
    <citation type="submission" date="2020-08" db="EMBL/GenBank/DDBJ databases">
        <title>Sequencing the genomes of 1000 actinobacteria strains.</title>
        <authorList>
            <person name="Klenk H.-P."/>
        </authorList>
    </citation>
    <scope>NUCLEOTIDE SEQUENCE [LARGE SCALE GENOMIC DNA]</scope>
    <source>
        <strain evidence="7 8">DSM 43851</strain>
    </source>
</reference>
<dbReference type="PANTHER" id="PTHR43046:SF14">
    <property type="entry name" value="MUTT_NUDIX FAMILY PROTEIN"/>
    <property type="match status" value="1"/>
</dbReference>
<accession>A0A7W9KDR5</accession>
<dbReference type="EMBL" id="JACHIR010000001">
    <property type="protein sequence ID" value="MBB5890622.1"/>
    <property type="molecule type" value="Genomic_DNA"/>
</dbReference>
<feature type="region of interest" description="Disordered" evidence="5">
    <location>
        <begin position="1"/>
        <end position="29"/>
    </location>
</feature>
<dbReference type="InterPro" id="IPR015797">
    <property type="entry name" value="NUDIX_hydrolase-like_dom_sf"/>
</dbReference>
<dbReference type="AlphaFoldDB" id="A0A7W9KDR5"/>
<comment type="caution">
    <text evidence="7">The sequence shown here is derived from an EMBL/GenBank/DDBJ whole genome shotgun (WGS) entry which is preliminary data.</text>
</comment>
<feature type="domain" description="Nudix hydrolase" evidence="6">
    <location>
        <begin position="68"/>
        <end position="197"/>
    </location>
</feature>
<comment type="similarity">
    <text evidence="2 4">Belongs to the Nudix hydrolase family.</text>
</comment>
<comment type="cofactor">
    <cofactor evidence="1">
        <name>Mg(2+)</name>
        <dbReference type="ChEBI" id="CHEBI:18420"/>
    </cofactor>
</comment>